<evidence type="ECO:0000259" key="3">
    <source>
        <dbReference type="Pfam" id="PF13439"/>
    </source>
</evidence>
<gene>
    <name evidence="4" type="ORF">BFLFYP10_02471</name>
</gene>
<name>A0A6N2VSS5_9BACE</name>
<dbReference type="RefSeq" id="WP_156730193.1">
    <property type="nucleotide sequence ID" value="NZ_CACRSZ010000056.1"/>
</dbReference>
<evidence type="ECO:0000259" key="2">
    <source>
        <dbReference type="Pfam" id="PF00534"/>
    </source>
</evidence>
<proteinExistence type="predicted"/>
<organism evidence="4">
    <name type="scientific">Bacteroides faecis</name>
    <dbReference type="NCBI Taxonomy" id="674529"/>
    <lineage>
        <taxon>Bacteria</taxon>
        <taxon>Pseudomonadati</taxon>
        <taxon>Bacteroidota</taxon>
        <taxon>Bacteroidia</taxon>
        <taxon>Bacteroidales</taxon>
        <taxon>Bacteroidaceae</taxon>
        <taxon>Bacteroides</taxon>
    </lineage>
</organism>
<accession>A0A6N2VSS5</accession>
<feature type="domain" description="Glycosyl transferase family 1" evidence="2">
    <location>
        <begin position="180"/>
        <end position="326"/>
    </location>
</feature>
<dbReference type="AlphaFoldDB" id="A0A6N2VSS5"/>
<dbReference type="PANTHER" id="PTHR46401:SF2">
    <property type="entry name" value="GLYCOSYLTRANSFERASE WBBK-RELATED"/>
    <property type="match status" value="1"/>
</dbReference>
<dbReference type="Gene3D" id="3.40.50.2000">
    <property type="entry name" value="Glycogen Phosphorylase B"/>
    <property type="match status" value="2"/>
</dbReference>
<dbReference type="CDD" id="cd03801">
    <property type="entry name" value="GT4_PimA-like"/>
    <property type="match status" value="1"/>
</dbReference>
<keyword evidence="1 4" id="KW-0808">Transferase</keyword>
<dbReference type="InterPro" id="IPR028098">
    <property type="entry name" value="Glyco_trans_4-like_N"/>
</dbReference>
<dbReference type="EMBL" id="CACRSZ010000056">
    <property type="protein sequence ID" value="VYT33509.1"/>
    <property type="molecule type" value="Genomic_DNA"/>
</dbReference>
<feature type="domain" description="Glycosyltransferase subfamily 4-like N-terminal" evidence="3">
    <location>
        <begin position="56"/>
        <end position="170"/>
    </location>
</feature>
<protein>
    <submittedName>
        <fullName evidence="4">Glycogen synthase</fullName>
        <ecNumber evidence="4">2.4.1.11</ecNumber>
    </submittedName>
</protein>
<dbReference type="Pfam" id="PF00534">
    <property type="entry name" value="Glycos_transf_1"/>
    <property type="match status" value="1"/>
</dbReference>
<dbReference type="GO" id="GO:0009103">
    <property type="term" value="P:lipopolysaccharide biosynthetic process"/>
    <property type="evidence" value="ECO:0007669"/>
    <property type="project" value="TreeGrafter"/>
</dbReference>
<dbReference type="PANTHER" id="PTHR46401">
    <property type="entry name" value="GLYCOSYLTRANSFERASE WBBK-RELATED"/>
    <property type="match status" value="1"/>
</dbReference>
<dbReference type="GO" id="GO:0004373">
    <property type="term" value="F:alpha-1,4-glucan glucosyltransferase (UDP-glucose donor) activity"/>
    <property type="evidence" value="ECO:0007669"/>
    <property type="project" value="UniProtKB-EC"/>
</dbReference>
<keyword evidence="4" id="KW-0328">Glycosyltransferase</keyword>
<dbReference type="SUPFAM" id="SSF53756">
    <property type="entry name" value="UDP-Glycosyltransferase/glycogen phosphorylase"/>
    <property type="match status" value="1"/>
</dbReference>
<dbReference type="EC" id="2.4.1.11" evidence="4"/>
<sequence length="370" mass="42139">MKKVLEIFTFQGGYMGGVATMVDAYMKGVKEFSCNNCKLTHLNISPTINTGNGKIDNFAYIFTQRKAIRKYMDKNCFDVVHIHTSREFLFLKDVLLAKMIRKRYHTPVVMTIHVGSIHTVYNRIEWFKKRSIDLLNKYVDKTIFLSKVMCQDFIQTGLNANCAVVLYNFYNFSTTRIQETQKSNILQLLYVGAIHREKGIVELLKALSELPNFEYHLNVCGKFTDSSIKDEVESLKILLGEKVSFLGYVAGEAKAKLFFNSDILILPSYHEGLPLVIMEALGAGCAIMATPVGSIPEVLQDENCLWVDIASVESIKKQLLCLTNEKLILFKEANKQLGELYTFKEHINKLSEIYQETISKGEECISVKIF</sequence>
<evidence type="ECO:0000256" key="1">
    <source>
        <dbReference type="ARBA" id="ARBA00022679"/>
    </source>
</evidence>
<evidence type="ECO:0000313" key="4">
    <source>
        <dbReference type="EMBL" id="VYT33509.1"/>
    </source>
</evidence>
<reference evidence="4" key="1">
    <citation type="submission" date="2019-11" db="EMBL/GenBank/DDBJ databases">
        <authorList>
            <person name="Feng L."/>
        </authorList>
    </citation>
    <scope>NUCLEOTIDE SEQUENCE</scope>
    <source>
        <strain evidence="4">BfaecisLFYP10</strain>
    </source>
</reference>
<dbReference type="InterPro" id="IPR001296">
    <property type="entry name" value="Glyco_trans_1"/>
</dbReference>
<dbReference type="Pfam" id="PF13439">
    <property type="entry name" value="Glyco_transf_4"/>
    <property type="match status" value="1"/>
</dbReference>